<dbReference type="eggNOG" id="COG0764">
    <property type="taxonomic scope" value="Bacteria"/>
</dbReference>
<dbReference type="Gene3D" id="3.10.129.10">
    <property type="entry name" value="Hotdog Thioesterase"/>
    <property type="match status" value="1"/>
</dbReference>
<dbReference type="HOGENOM" id="CLU_078912_3_3_10"/>
<sequence>MKENYQDILALLPYGPNFCFVDELLELNEEGVIGQYRFAEDAPFYADHFPEDPITPGVLLLECMAQIGLVCLGIYLLKEELQEVPKIAFSSSKVNFYQLHRPGELLRVEAKKKLFRLQQLRVTASAYNEAGDLVAKAELAGMWTKKNSHDAGK</sequence>
<dbReference type="Pfam" id="PF07977">
    <property type="entry name" value="FabA"/>
    <property type="match status" value="1"/>
</dbReference>
<keyword evidence="3" id="KW-1185">Reference proteome</keyword>
<dbReference type="InterPro" id="IPR013114">
    <property type="entry name" value="FabA_FabZ"/>
</dbReference>
<evidence type="ECO:0000256" key="1">
    <source>
        <dbReference type="ARBA" id="ARBA00023239"/>
    </source>
</evidence>
<dbReference type="OrthoDB" id="9772788at2"/>
<dbReference type="SUPFAM" id="SSF54637">
    <property type="entry name" value="Thioesterase/thiol ester dehydrase-isomerase"/>
    <property type="match status" value="1"/>
</dbReference>
<dbReference type="PANTHER" id="PTHR30272:SF1">
    <property type="entry name" value="3-HYDROXYACYL-[ACYL-CARRIER-PROTEIN] DEHYDRATASE"/>
    <property type="match status" value="1"/>
</dbReference>
<dbReference type="EC" id="4.2.1.-" evidence="2"/>
<dbReference type="GO" id="GO:0016829">
    <property type="term" value="F:lyase activity"/>
    <property type="evidence" value="ECO:0007669"/>
    <property type="project" value="UniProtKB-KW"/>
</dbReference>
<dbReference type="PANTHER" id="PTHR30272">
    <property type="entry name" value="3-HYDROXYACYL-[ACYL-CARRIER-PROTEIN] DEHYDRATASE"/>
    <property type="match status" value="1"/>
</dbReference>
<dbReference type="Proteomes" id="UP000007519">
    <property type="component" value="Chromosome"/>
</dbReference>
<keyword evidence="1 2" id="KW-0456">Lyase</keyword>
<reference evidence="2 3" key="1">
    <citation type="journal article" date="2012" name="Stand. Genomic Sci.">
        <title>Complete genome sequencing and analysis of Saprospira grandis str. Lewin, a predatory marine bacterium.</title>
        <authorList>
            <person name="Saw J.H."/>
            <person name="Yuryev A."/>
            <person name="Kanbe M."/>
            <person name="Hou S."/>
            <person name="Young A.G."/>
            <person name="Aizawa S."/>
            <person name="Alam M."/>
        </authorList>
    </citation>
    <scope>NUCLEOTIDE SEQUENCE [LARGE SCALE GENOMIC DNA]</scope>
    <source>
        <strain evidence="2 3">Lewin</strain>
    </source>
</reference>
<proteinExistence type="predicted"/>
<dbReference type="KEGG" id="sgn:SGRA_1402"/>
<dbReference type="RefSeq" id="WP_015691774.1">
    <property type="nucleotide sequence ID" value="NC_016940.1"/>
</dbReference>
<accession>H6L6J5</accession>
<dbReference type="InterPro" id="IPR029069">
    <property type="entry name" value="HotDog_dom_sf"/>
</dbReference>
<dbReference type="AlphaFoldDB" id="H6L6J5"/>
<organism evidence="2 3">
    <name type="scientific">Saprospira grandis (strain Lewin)</name>
    <dbReference type="NCBI Taxonomy" id="984262"/>
    <lineage>
        <taxon>Bacteria</taxon>
        <taxon>Pseudomonadati</taxon>
        <taxon>Bacteroidota</taxon>
        <taxon>Saprospiria</taxon>
        <taxon>Saprospirales</taxon>
        <taxon>Saprospiraceae</taxon>
        <taxon>Saprospira</taxon>
    </lineage>
</organism>
<dbReference type="STRING" id="984262.SGRA_1402"/>
<name>H6L6J5_SAPGL</name>
<evidence type="ECO:0000313" key="3">
    <source>
        <dbReference type="Proteomes" id="UP000007519"/>
    </source>
</evidence>
<dbReference type="EMBL" id="CP002831">
    <property type="protein sequence ID" value="AFC24137.1"/>
    <property type="molecule type" value="Genomic_DNA"/>
</dbReference>
<gene>
    <name evidence="2" type="primary">fabZ</name>
    <name evidence="2" type="ordered locus">SGRA_1402</name>
</gene>
<protein>
    <submittedName>
        <fullName evidence="2">(3R)-hydroxymyristoyl-[acyl-carrier-protein]dehydratase</fullName>
        <ecNumber evidence="2">4.2.1.-</ecNumber>
    </submittedName>
</protein>
<evidence type="ECO:0000313" key="2">
    <source>
        <dbReference type="EMBL" id="AFC24137.1"/>
    </source>
</evidence>